<dbReference type="RefSeq" id="WP_386670632.1">
    <property type="nucleotide sequence ID" value="NZ_JBHLTG010000004.1"/>
</dbReference>
<reference evidence="1 2" key="1">
    <citation type="submission" date="2024-09" db="EMBL/GenBank/DDBJ databases">
        <authorList>
            <person name="Sun Q."/>
            <person name="Mori K."/>
        </authorList>
    </citation>
    <scope>NUCLEOTIDE SEQUENCE [LARGE SCALE GENOMIC DNA]</scope>
    <source>
        <strain evidence="1 2">KCTC 23076</strain>
    </source>
</reference>
<comment type="caution">
    <text evidence="1">The sequence shown here is derived from an EMBL/GenBank/DDBJ whole genome shotgun (WGS) entry which is preliminary data.</text>
</comment>
<gene>
    <name evidence="1" type="ORF">ACFFGH_17605</name>
</gene>
<dbReference type="Proteomes" id="UP001589896">
    <property type="component" value="Unassembled WGS sequence"/>
</dbReference>
<keyword evidence="1" id="KW-0436">Ligase</keyword>
<dbReference type="EMBL" id="JBHLTG010000004">
    <property type="protein sequence ID" value="MFC0679657.1"/>
    <property type="molecule type" value="Genomic_DNA"/>
</dbReference>
<dbReference type="GO" id="GO:0016874">
    <property type="term" value="F:ligase activity"/>
    <property type="evidence" value="ECO:0007669"/>
    <property type="project" value="UniProtKB-KW"/>
</dbReference>
<dbReference type="PANTHER" id="PTHR39217">
    <property type="match status" value="1"/>
</dbReference>
<accession>A0ABV6RRP8</accession>
<dbReference type="InterPro" id="IPR053191">
    <property type="entry name" value="DcsG_Biosynth_Enzyme"/>
</dbReference>
<protein>
    <submittedName>
        <fullName evidence="1">RimK family alpha-L-glutamate ligase</fullName>
    </submittedName>
</protein>
<organism evidence="1 2">
    <name type="scientific">Lysobacter korlensis</name>
    <dbReference type="NCBI Taxonomy" id="553636"/>
    <lineage>
        <taxon>Bacteria</taxon>
        <taxon>Pseudomonadati</taxon>
        <taxon>Pseudomonadota</taxon>
        <taxon>Gammaproteobacteria</taxon>
        <taxon>Lysobacterales</taxon>
        <taxon>Lysobacteraceae</taxon>
        <taxon>Lysobacter</taxon>
    </lineage>
</organism>
<evidence type="ECO:0000313" key="2">
    <source>
        <dbReference type="Proteomes" id="UP001589896"/>
    </source>
</evidence>
<sequence>MTEIAVLTPDPADSSFAELWPVVLERLRGALAQAGITASPTPWTAHVESGAGLERYPLILPLLAWGYHTDHARWLQACRTWDAAGLPLANPASVLGWNSDKRYLERLAARGVAIPSTLWTERVTPAQVDEAFESTGAAQLIVKPTVSGGAWKTLRLRRGETLDDAPVGAAMIQPYLPTIETEGETSMLFFGGRLSHVVNKRPVSGEFRIQVQYGGVYTLLDQAPAGALALARQALDAIDEPLLYARIDAVPDADGVWRLMEAELIEPDFYLGADPRAGAGFADAVLERLKPLQSA</sequence>
<keyword evidence="2" id="KW-1185">Reference proteome</keyword>
<proteinExistence type="predicted"/>
<dbReference type="PANTHER" id="PTHR39217:SF1">
    <property type="entry name" value="GLUTATHIONE SYNTHETASE"/>
    <property type="match status" value="1"/>
</dbReference>
<evidence type="ECO:0000313" key="1">
    <source>
        <dbReference type="EMBL" id="MFC0679657.1"/>
    </source>
</evidence>
<name>A0ABV6RRP8_9GAMM</name>
<dbReference type="SUPFAM" id="SSF56059">
    <property type="entry name" value="Glutathione synthetase ATP-binding domain-like"/>
    <property type="match status" value="1"/>
</dbReference>